<feature type="transmembrane region" description="Helical" evidence="1">
    <location>
        <begin position="315"/>
        <end position="333"/>
    </location>
</feature>
<feature type="transmembrane region" description="Helical" evidence="1">
    <location>
        <begin position="59"/>
        <end position="81"/>
    </location>
</feature>
<sequence>MVGVFAGLKWHLVSSRFRRASGAMKAWMIVGWCAAVVALAAVVVGLVSLRGQPDVARTLAVSLFTVQMVSWVLAPLVAFGVDETVDPAMFALLPLSTATLQRGLLVTSVIGYLPVANVVVLIGTAVALSSTWALLPIALIAAGAQLLLCVVISRAASAAMSGLMSGRRGRDLGMVLGSLIFLVYFGFSLALNRASVSGTEGARGSSIGNGARVVSRALEWGPNGALAALPSFVHDGNVGRLLAGLVTAAVGIGLGWWWWNRALRTSLTTTPSTSEGSAPVRRTDGRKAVASSLRGMILLIMARDRRLTWRDPMRRIPWVTVAALAVVWPLLVVPGHGSLFAVAFPAAMIGMQAGNQYAVEGTGLWLHMVAFADRTRARGEVLGHSLFAIVPGTVVVVAAVIVQAVIRHDLQWVPPAIGVCLALMCGSVASAGYTSARLPYAMRQSRKSMFANSIPGQKARTTGSVLAAVGGAAVIALPSAALVVLAVKVSPAFGWAALLVGPLTGAVAIVLLSARAASIYLARMPEILATVAVGDRS</sequence>
<reference evidence="2 3" key="1">
    <citation type="submission" date="2016-10" db="EMBL/GenBank/DDBJ databases">
        <authorList>
            <person name="de Groot N.N."/>
        </authorList>
    </citation>
    <scope>NUCLEOTIDE SEQUENCE [LARGE SCALE GENOMIC DNA]</scope>
    <source>
        <strain evidence="3">P4-7,KCTC 19426,CECT 7604</strain>
    </source>
</reference>
<keyword evidence="1" id="KW-1133">Transmembrane helix</keyword>
<dbReference type="Proteomes" id="UP000198741">
    <property type="component" value="Chromosome I"/>
</dbReference>
<name>A0A1H0RLN7_9ACTN</name>
<organism evidence="2 3">
    <name type="scientific">Nakamurella panacisegetis</name>
    <dbReference type="NCBI Taxonomy" id="1090615"/>
    <lineage>
        <taxon>Bacteria</taxon>
        <taxon>Bacillati</taxon>
        <taxon>Actinomycetota</taxon>
        <taxon>Actinomycetes</taxon>
        <taxon>Nakamurellales</taxon>
        <taxon>Nakamurellaceae</taxon>
        <taxon>Nakamurella</taxon>
    </lineage>
</organism>
<dbReference type="OrthoDB" id="3261041at2"/>
<dbReference type="EMBL" id="LT629710">
    <property type="protein sequence ID" value="SDP30413.1"/>
    <property type="molecule type" value="Genomic_DNA"/>
</dbReference>
<feature type="transmembrane region" description="Helical" evidence="1">
    <location>
        <begin position="241"/>
        <end position="259"/>
    </location>
</feature>
<proteinExistence type="predicted"/>
<feature type="transmembrane region" description="Helical" evidence="1">
    <location>
        <begin position="102"/>
        <end position="126"/>
    </location>
</feature>
<gene>
    <name evidence="2" type="ORF">SAMN04515671_3647</name>
</gene>
<feature type="transmembrane region" description="Helical" evidence="1">
    <location>
        <begin position="381"/>
        <end position="406"/>
    </location>
</feature>
<feature type="transmembrane region" description="Helical" evidence="1">
    <location>
        <begin position="172"/>
        <end position="191"/>
    </location>
</feature>
<evidence type="ECO:0000313" key="2">
    <source>
        <dbReference type="EMBL" id="SDP30413.1"/>
    </source>
</evidence>
<feature type="transmembrane region" description="Helical" evidence="1">
    <location>
        <begin position="132"/>
        <end position="152"/>
    </location>
</feature>
<accession>A0A1H0RLN7</accession>
<evidence type="ECO:0000313" key="3">
    <source>
        <dbReference type="Proteomes" id="UP000198741"/>
    </source>
</evidence>
<feature type="transmembrane region" description="Helical" evidence="1">
    <location>
        <begin position="26"/>
        <end position="47"/>
    </location>
</feature>
<keyword evidence="3" id="KW-1185">Reference proteome</keyword>
<dbReference type="RefSeq" id="WP_090478554.1">
    <property type="nucleotide sequence ID" value="NZ_LT629710.1"/>
</dbReference>
<dbReference type="STRING" id="1090615.SAMN04515671_3647"/>
<feature type="transmembrane region" description="Helical" evidence="1">
    <location>
        <begin position="339"/>
        <end position="360"/>
    </location>
</feature>
<feature type="transmembrane region" description="Helical" evidence="1">
    <location>
        <begin position="412"/>
        <end position="436"/>
    </location>
</feature>
<keyword evidence="1" id="KW-0812">Transmembrane</keyword>
<dbReference type="AlphaFoldDB" id="A0A1H0RLN7"/>
<keyword evidence="1" id="KW-0472">Membrane</keyword>
<feature type="transmembrane region" description="Helical" evidence="1">
    <location>
        <begin position="465"/>
        <end position="487"/>
    </location>
</feature>
<evidence type="ECO:0000256" key="1">
    <source>
        <dbReference type="SAM" id="Phobius"/>
    </source>
</evidence>
<protein>
    <submittedName>
        <fullName evidence="2">ABC-2 type transport system permease protein</fullName>
    </submittedName>
</protein>
<feature type="transmembrane region" description="Helical" evidence="1">
    <location>
        <begin position="493"/>
        <end position="514"/>
    </location>
</feature>